<dbReference type="OrthoDB" id="9879526at2759"/>
<dbReference type="KEGG" id="nfu:107379778"/>
<evidence type="ECO:0000313" key="2">
    <source>
        <dbReference type="EMBL" id="KAF7218236.1"/>
    </source>
</evidence>
<evidence type="ECO:0000256" key="1">
    <source>
        <dbReference type="SAM" id="MobiDB-lite"/>
    </source>
</evidence>
<accession>A0A1A8A4D3</accession>
<reference evidence="3" key="2">
    <citation type="submission" date="2016-06" db="EMBL/GenBank/DDBJ databases">
        <title>The genome of a short-lived fish provides insights into sex chromosome evolution and the genetic control of aging.</title>
        <authorList>
            <person name="Reichwald K."/>
            <person name="Felder M."/>
            <person name="Petzold A."/>
            <person name="Koch P."/>
            <person name="Groth M."/>
            <person name="Platzer M."/>
        </authorList>
    </citation>
    <scope>NUCLEOTIDE SEQUENCE</scope>
    <source>
        <tissue evidence="3">Brain</tissue>
    </source>
</reference>
<feature type="compositionally biased region" description="Pro residues" evidence="1">
    <location>
        <begin position="88"/>
        <end position="97"/>
    </location>
</feature>
<dbReference type="EMBL" id="HADY01011048">
    <property type="protein sequence ID" value="SBP49533.1"/>
    <property type="molecule type" value="Transcribed_RNA"/>
</dbReference>
<dbReference type="AlphaFoldDB" id="A0A1A8A4D3"/>
<feature type="region of interest" description="Disordered" evidence="1">
    <location>
        <begin position="79"/>
        <end position="145"/>
    </location>
</feature>
<reference evidence="3" key="1">
    <citation type="submission" date="2016-05" db="EMBL/GenBank/DDBJ databases">
        <authorList>
            <person name="Lavstsen T."/>
            <person name="Jespersen J.S."/>
        </authorList>
    </citation>
    <scope>NUCLEOTIDE SEQUENCE</scope>
    <source>
        <tissue evidence="3">Brain</tissue>
    </source>
</reference>
<name>A0A1A8A4D3_NOTFU</name>
<gene>
    <name evidence="3" type="primary">BBC3</name>
    <name evidence="2" type="ORF">G4P62_005944</name>
</gene>
<feature type="compositionally biased region" description="Basic and acidic residues" evidence="1">
    <location>
        <begin position="1"/>
        <end position="11"/>
    </location>
</feature>
<dbReference type="CTD" id="27113"/>
<evidence type="ECO:0000313" key="3">
    <source>
        <dbReference type="EMBL" id="SBP49533.1"/>
    </source>
</evidence>
<dbReference type="OMA" id="PQNEHPS"/>
<sequence>MARAETVRDNETGGNSPLPCHSTCSMEVPHPLHTWPNMLTAAARTSRSGIGLGAVHLRHNQHHLEPFQALNRLYLMSYPHPEGQQLSPTPPPAPAPPSNQRNESSQEINDSLDLSDSDKEEESRHVFSRRGPLPDLLPQNEHPSRVQIPGGVAVPELDVLRVAQQLRTVGDEFNATVLCRALAAPPHWEDWRDVFRAVLTFVTQALSTLCRRT</sequence>
<proteinExistence type="predicted"/>
<feature type="region of interest" description="Disordered" evidence="1">
    <location>
        <begin position="1"/>
        <end position="22"/>
    </location>
</feature>
<organism evidence="3">
    <name type="scientific">Nothobranchius furzeri</name>
    <name type="common">Turquoise killifish</name>
    <dbReference type="NCBI Taxonomy" id="105023"/>
    <lineage>
        <taxon>Eukaryota</taxon>
        <taxon>Metazoa</taxon>
        <taxon>Chordata</taxon>
        <taxon>Craniata</taxon>
        <taxon>Vertebrata</taxon>
        <taxon>Euteleostomi</taxon>
        <taxon>Actinopterygii</taxon>
        <taxon>Neopterygii</taxon>
        <taxon>Teleostei</taxon>
        <taxon>Neoteleostei</taxon>
        <taxon>Acanthomorphata</taxon>
        <taxon>Ovalentaria</taxon>
        <taxon>Atherinomorphae</taxon>
        <taxon>Cyprinodontiformes</taxon>
        <taxon>Nothobranchiidae</taxon>
        <taxon>Nothobranchius</taxon>
    </lineage>
</organism>
<dbReference type="GeneID" id="107379778"/>
<dbReference type="Proteomes" id="UP000822369">
    <property type="component" value="Chromosome 7"/>
</dbReference>
<dbReference type="EMBL" id="HAEJ01001176">
    <property type="protein sequence ID" value="SBS41633.1"/>
    <property type="molecule type" value="Transcribed_RNA"/>
</dbReference>
<protein>
    <submittedName>
        <fullName evidence="3">BCL2 binding component 3</fullName>
    </submittedName>
    <submittedName>
        <fullName evidence="2">LOC107379778-like protein</fullName>
    </submittedName>
</protein>
<dbReference type="EMBL" id="JAAVVJ010000007">
    <property type="protein sequence ID" value="KAF7218236.1"/>
    <property type="molecule type" value="Genomic_DNA"/>
</dbReference>
<dbReference type="RefSeq" id="XP_015806177.1">
    <property type="nucleotide sequence ID" value="XM_015950691.3"/>
</dbReference>
<reference evidence="2" key="3">
    <citation type="submission" date="2020-03" db="EMBL/GenBank/DDBJ databases">
        <title>Intra-Species Differences in Population Size shape Life History and Genome Evolution.</title>
        <authorList>
            <person name="Willemsen D."/>
            <person name="Cui R."/>
            <person name="Valenzano D.R."/>
        </authorList>
    </citation>
    <scope>NUCLEOTIDE SEQUENCE</scope>
    <source>
        <strain evidence="2">GRZ</strain>
        <tissue evidence="2">Whole</tissue>
    </source>
</reference>
<feature type="compositionally biased region" description="Polar residues" evidence="1">
    <location>
        <begin position="98"/>
        <end position="109"/>
    </location>
</feature>